<evidence type="ECO:0000313" key="2">
    <source>
        <dbReference type="EMBL" id="CEM18055.1"/>
    </source>
</evidence>
<dbReference type="PhylomeDB" id="A0A0G4FUC3"/>
<dbReference type="GO" id="GO:0006629">
    <property type="term" value="P:lipid metabolic process"/>
    <property type="evidence" value="ECO:0007669"/>
    <property type="project" value="InterPro"/>
</dbReference>
<proteinExistence type="predicted"/>
<name>A0A0G4FUC3_9ALVE</name>
<sequence>MGTIEDSVKANGGKGAVLVAHSMGAVYVQYLLNVKASPAWKKANVRAVISVNGALGGSFNAIGNFLSGSEKLIALDLWGIHRSLADPLVLRDAYRSFGSGFTLLPSKELFDQKAPVVRMCVGSNREGRQVEDSVREAQSGEGPEGQGGGEAEGRLEREERERRATSLEREALERGVDPFDDSAEAQAVRERIVLERTGESLSSVITRVGEDSGGSFSSSSSSAEDLSVPFRRRGGSAKERAAPENLTENRHFCEEKGGQWKEWSLKDWSELLPEDLRNRARKGGGEDTEAYSRKDPGVPVVCVSSRLTEAETPNGFVYLDGDIDQAPLFEYTDGDGVVPLVSQRLCDSWKSTRVSRSFEGATHMGILSHRPFLDFLRETVEALDAGRI</sequence>
<feature type="compositionally biased region" description="Basic and acidic residues" evidence="1">
    <location>
        <begin position="151"/>
        <end position="177"/>
    </location>
</feature>
<accession>A0A0G4FUC3</accession>
<dbReference type="Pfam" id="PF02450">
    <property type="entry name" value="LCAT"/>
    <property type="match status" value="1"/>
</dbReference>
<feature type="region of interest" description="Disordered" evidence="1">
    <location>
        <begin position="127"/>
        <end position="178"/>
    </location>
</feature>
<dbReference type="VEuPathDB" id="CryptoDB:Cvel_18660"/>
<dbReference type="InterPro" id="IPR029058">
    <property type="entry name" value="AB_hydrolase_fold"/>
</dbReference>
<evidence type="ECO:0000256" key="1">
    <source>
        <dbReference type="SAM" id="MobiDB-lite"/>
    </source>
</evidence>
<dbReference type="PANTHER" id="PTHR11440">
    <property type="entry name" value="LECITHIN-CHOLESTEROL ACYLTRANSFERASE-RELATED"/>
    <property type="match status" value="1"/>
</dbReference>
<dbReference type="SUPFAM" id="SSF53474">
    <property type="entry name" value="alpha/beta-Hydrolases"/>
    <property type="match status" value="1"/>
</dbReference>
<reference evidence="2" key="1">
    <citation type="submission" date="2014-11" db="EMBL/GenBank/DDBJ databases">
        <authorList>
            <person name="Otto D Thomas"/>
            <person name="Naeem Raeece"/>
        </authorList>
    </citation>
    <scope>NUCLEOTIDE SEQUENCE</scope>
</reference>
<dbReference type="Gene3D" id="3.40.50.1820">
    <property type="entry name" value="alpha/beta hydrolase"/>
    <property type="match status" value="1"/>
</dbReference>
<dbReference type="EMBL" id="CDMZ01000618">
    <property type="protein sequence ID" value="CEM18055.1"/>
    <property type="molecule type" value="Genomic_DNA"/>
</dbReference>
<organism evidence="2">
    <name type="scientific">Chromera velia CCMP2878</name>
    <dbReference type="NCBI Taxonomy" id="1169474"/>
    <lineage>
        <taxon>Eukaryota</taxon>
        <taxon>Sar</taxon>
        <taxon>Alveolata</taxon>
        <taxon>Colpodellida</taxon>
        <taxon>Chromeraceae</taxon>
        <taxon>Chromera</taxon>
    </lineage>
</organism>
<protein>
    <submittedName>
        <fullName evidence="2">Uncharacterized protein</fullName>
    </submittedName>
</protein>
<dbReference type="GO" id="GO:0008374">
    <property type="term" value="F:O-acyltransferase activity"/>
    <property type="evidence" value="ECO:0007669"/>
    <property type="project" value="InterPro"/>
</dbReference>
<dbReference type="InterPro" id="IPR003386">
    <property type="entry name" value="LACT/PDAT_acylTrfase"/>
</dbReference>
<gene>
    <name evidence="2" type="ORF">Cvel_18660</name>
</gene>
<dbReference type="AlphaFoldDB" id="A0A0G4FUC3"/>